<gene>
    <name evidence="1" type="ORF">SNOG_01833</name>
</gene>
<organism evidence="1 2">
    <name type="scientific">Phaeosphaeria nodorum (strain SN15 / ATCC MYA-4574 / FGSC 10173)</name>
    <name type="common">Glume blotch fungus</name>
    <name type="synonym">Parastagonospora nodorum</name>
    <dbReference type="NCBI Taxonomy" id="321614"/>
    <lineage>
        <taxon>Eukaryota</taxon>
        <taxon>Fungi</taxon>
        <taxon>Dikarya</taxon>
        <taxon>Ascomycota</taxon>
        <taxon>Pezizomycotina</taxon>
        <taxon>Dothideomycetes</taxon>
        <taxon>Pleosporomycetidae</taxon>
        <taxon>Pleosporales</taxon>
        <taxon>Pleosporineae</taxon>
        <taxon>Phaeosphaeriaceae</taxon>
        <taxon>Parastagonospora</taxon>
    </lineage>
</organism>
<dbReference type="EMBL" id="CH445326">
    <property type="protein sequence ID" value="EAT91482.1"/>
    <property type="molecule type" value="Genomic_DNA"/>
</dbReference>
<reference evidence="2" key="1">
    <citation type="journal article" date="2007" name="Plant Cell">
        <title>Dothideomycete-plant interactions illuminated by genome sequencing and EST analysis of the wheat pathogen Stagonospora nodorum.</title>
        <authorList>
            <person name="Hane J.K."/>
            <person name="Lowe R.G."/>
            <person name="Solomon P.S."/>
            <person name="Tan K.C."/>
            <person name="Schoch C.L."/>
            <person name="Spatafora J.W."/>
            <person name="Crous P.W."/>
            <person name="Kodira C."/>
            <person name="Birren B.W."/>
            <person name="Galagan J.E."/>
            <person name="Torriani S.F."/>
            <person name="McDonald B.A."/>
            <person name="Oliver R.P."/>
        </authorList>
    </citation>
    <scope>NUCLEOTIDE SEQUENCE [LARGE SCALE GENOMIC DNA]</scope>
    <source>
        <strain evidence="2">SN15 / ATCC MYA-4574 / FGSC 10173</strain>
    </source>
</reference>
<protein>
    <submittedName>
        <fullName evidence="1">Uncharacterized protein</fullName>
    </submittedName>
</protein>
<evidence type="ECO:0000313" key="2">
    <source>
        <dbReference type="Proteomes" id="UP000001055"/>
    </source>
</evidence>
<dbReference type="GeneID" id="5969303"/>
<dbReference type="KEGG" id="pno:SNOG_01833"/>
<dbReference type="Proteomes" id="UP000001055">
    <property type="component" value="Unassembled WGS sequence"/>
</dbReference>
<sequence>MDDRGSSNTSEVNSDFVATWTFSFPSSPLRTKSLGHPLCDIVIV</sequence>
<accession>Q0V2D1</accession>
<name>Q0V2D1_PHANO</name>
<dbReference type="InParanoid" id="Q0V2D1"/>
<dbReference type="AlphaFoldDB" id="Q0V2D1"/>
<dbReference type="RefSeq" id="XP_001792458.1">
    <property type="nucleotide sequence ID" value="XM_001792406.1"/>
</dbReference>
<evidence type="ECO:0000313" key="1">
    <source>
        <dbReference type="EMBL" id="EAT91482.1"/>
    </source>
</evidence>
<proteinExistence type="predicted"/>